<protein>
    <recommendedName>
        <fullName evidence="3">NWD2 C-terminal beta-propeller domain-containing protein</fullName>
    </recommendedName>
</protein>
<gene>
    <name evidence="4" type="ORF">AB6A40_009124</name>
</gene>
<reference evidence="4 5" key="1">
    <citation type="submission" date="2024-08" db="EMBL/GenBank/DDBJ databases">
        <title>Gnathostoma spinigerum genome.</title>
        <authorList>
            <person name="Gonzalez-Bertolin B."/>
            <person name="Monzon S."/>
            <person name="Zaballos A."/>
            <person name="Jimenez P."/>
            <person name="Dekumyoy P."/>
            <person name="Varona S."/>
            <person name="Cuesta I."/>
            <person name="Sumanam S."/>
            <person name="Adisakwattana P."/>
            <person name="Gasser R.B."/>
            <person name="Hernandez-Gonzalez A."/>
            <person name="Young N.D."/>
            <person name="Perteguer M.J."/>
        </authorList>
    </citation>
    <scope>NUCLEOTIDE SEQUENCE [LARGE SCALE GENOMIC DNA]</scope>
    <source>
        <strain evidence="4">AL3</strain>
        <tissue evidence="4">Liver</tissue>
    </source>
</reference>
<dbReference type="InterPro" id="IPR056534">
    <property type="entry name" value="Beta-prop_NWD2_C"/>
</dbReference>
<accession>A0ABD6ER18</accession>
<sequence>MTFSANDTIFVAGVRKNLYFWTVPKGELLRSIDAHFGRILNLCSVTINSADLLISSSLDHSVKVWNMENIFEKAFSIPVMDQSIEKINIPENSESVVIVQTRKYLGLWDIRSHKFVKSLSASSHAAIITDSLASSDGMKVLSIESDNLLLWDLRTQSVVQQMNAPNVHQILFLNQERMIVDQ</sequence>
<evidence type="ECO:0000256" key="2">
    <source>
        <dbReference type="ARBA" id="ARBA00022737"/>
    </source>
</evidence>
<keyword evidence="2" id="KW-0677">Repeat</keyword>
<comment type="caution">
    <text evidence="4">The sequence shown here is derived from an EMBL/GenBank/DDBJ whole genome shotgun (WGS) entry which is preliminary data.</text>
</comment>
<keyword evidence="1" id="KW-0853">WD repeat</keyword>
<name>A0ABD6ER18_9BILA</name>
<dbReference type="Proteomes" id="UP001608902">
    <property type="component" value="Unassembled WGS sequence"/>
</dbReference>
<dbReference type="InterPro" id="IPR036322">
    <property type="entry name" value="WD40_repeat_dom_sf"/>
</dbReference>
<dbReference type="InterPro" id="IPR015943">
    <property type="entry name" value="WD40/YVTN_repeat-like_dom_sf"/>
</dbReference>
<dbReference type="PANTHER" id="PTHR19871">
    <property type="entry name" value="BETA TRANSDUCIN-RELATED PROTEIN"/>
    <property type="match status" value="1"/>
</dbReference>
<keyword evidence="5" id="KW-1185">Reference proteome</keyword>
<feature type="domain" description="NWD2 C-terminal beta-propeller" evidence="3">
    <location>
        <begin position="75"/>
        <end position="179"/>
    </location>
</feature>
<dbReference type="PANTHER" id="PTHR19871:SF14">
    <property type="entry name" value="DUF4062 DOMAIN-CONTAINING PROTEIN"/>
    <property type="match status" value="1"/>
</dbReference>
<dbReference type="SUPFAM" id="SSF50978">
    <property type="entry name" value="WD40 repeat-like"/>
    <property type="match status" value="1"/>
</dbReference>
<dbReference type="Pfam" id="PF23586">
    <property type="entry name" value="Beta-prop_NWD2_C"/>
    <property type="match status" value="1"/>
</dbReference>
<dbReference type="EMBL" id="JBGFUD010009254">
    <property type="protein sequence ID" value="MFH4982415.1"/>
    <property type="molecule type" value="Genomic_DNA"/>
</dbReference>
<organism evidence="4 5">
    <name type="scientific">Gnathostoma spinigerum</name>
    <dbReference type="NCBI Taxonomy" id="75299"/>
    <lineage>
        <taxon>Eukaryota</taxon>
        <taxon>Metazoa</taxon>
        <taxon>Ecdysozoa</taxon>
        <taxon>Nematoda</taxon>
        <taxon>Chromadorea</taxon>
        <taxon>Rhabditida</taxon>
        <taxon>Spirurina</taxon>
        <taxon>Gnathostomatomorpha</taxon>
        <taxon>Gnathostomatoidea</taxon>
        <taxon>Gnathostomatidae</taxon>
        <taxon>Gnathostoma</taxon>
    </lineage>
</organism>
<proteinExistence type="predicted"/>
<dbReference type="InterPro" id="IPR052752">
    <property type="entry name" value="NACHT-WD_repeat"/>
</dbReference>
<dbReference type="Gene3D" id="2.130.10.10">
    <property type="entry name" value="YVTN repeat-like/Quinoprotein amine dehydrogenase"/>
    <property type="match status" value="1"/>
</dbReference>
<dbReference type="SMART" id="SM00320">
    <property type="entry name" value="WD40"/>
    <property type="match status" value="2"/>
</dbReference>
<evidence type="ECO:0000313" key="5">
    <source>
        <dbReference type="Proteomes" id="UP001608902"/>
    </source>
</evidence>
<dbReference type="InterPro" id="IPR019775">
    <property type="entry name" value="WD40_repeat_CS"/>
</dbReference>
<evidence type="ECO:0000256" key="1">
    <source>
        <dbReference type="ARBA" id="ARBA00022574"/>
    </source>
</evidence>
<dbReference type="InterPro" id="IPR001680">
    <property type="entry name" value="WD40_rpt"/>
</dbReference>
<evidence type="ECO:0000313" key="4">
    <source>
        <dbReference type="EMBL" id="MFH4982415.1"/>
    </source>
</evidence>
<evidence type="ECO:0000259" key="3">
    <source>
        <dbReference type="Pfam" id="PF23586"/>
    </source>
</evidence>
<dbReference type="PROSITE" id="PS00678">
    <property type="entry name" value="WD_REPEATS_1"/>
    <property type="match status" value="1"/>
</dbReference>
<dbReference type="AlphaFoldDB" id="A0ABD6ER18"/>